<dbReference type="Proteomes" id="UP000320839">
    <property type="component" value="Chromosome"/>
</dbReference>
<evidence type="ECO:0000313" key="2">
    <source>
        <dbReference type="EMBL" id="QDV17770.1"/>
    </source>
</evidence>
<sequence length="261" mass="29192">MRTSRGNRDIQIFSTSFLDLLFCSLAAVVLLWVLLQPPERLEQPKIFSSLTVKQSGFFHLATIKVLNDRGDEITSINRLWEEFKKQGTKTSNERGTSDKAEIDKIVTDAAKNGRSIDPDSLIFKETQASNNRLPLYTKSLVKEMCEKANDGFLNSDSTPQLLLDVLDVDESGFAGSVTLLVHADCPQGVLVLTFRKCGSSNHTIVLEELNEATQSKRELAFDLYHSPVKINGNSRTKDLSELLDIKISFGRGRLRTSLITR</sequence>
<gene>
    <name evidence="2" type="ORF">Pan153_24250</name>
</gene>
<proteinExistence type="predicted"/>
<accession>A0A518FN57</accession>
<dbReference type="RefSeq" id="WP_145455825.1">
    <property type="nucleotide sequence ID" value="NZ_CP036317.1"/>
</dbReference>
<keyword evidence="1" id="KW-0812">Transmembrane</keyword>
<dbReference type="AlphaFoldDB" id="A0A518FN57"/>
<evidence type="ECO:0000256" key="1">
    <source>
        <dbReference type="SAM" id="Phobius"/>
    </source>
</evidence>
<dbReference type="EMBL" id="CP036317">
    <property type="protein sequence ID" value="QDV17770.1"/>
    <property type="molecule type" value="Genomic_DNA"/>
</dbReference>
<organism evidence="2 3">
    <name type="scientific">Gimesia panareensis</name>
    <dbReference type="NCBI Taxonomy" id="2527978"/>
    <lineage>
        <taxon>Bacteria</taxon>
        <taxon>Pseudomonadati</taxon>
        <taxon>Planctomycetota</taxon>
        <taxon>Planctomycetia</taxon>
        <taxon>Planctomycetales</taxon>
        <taxon>Planctomycetaceae</taxon>
        <taxon>Gimesia</taxon>
    </lineage>
</organism>
<evidence type="ECO:0000313" key="3">
    <source>
        <dbReference type="Proteomes" id="UP000320839"/>
    </source>
</evidence>
<reference evidence="2 3" key="1">
    <citation type="submission" date="2019-02" db="EMBL/GenBank/DDBJ databases">
        <title>Deep-cultivation of Planctomycetes and their phenomic and genomic characterization uncovers novel biology.</title>
        <authorList>
            <person name="Wiegand S."/>
            <person name="Jogler M."/>
            <person name="Boedeker C."/>
            <person name="Pinto D."/>
            <person name="Vollmers J."/>
            <person name="Rivas-Marin E."/>
            <person name="Kohn T."/>
            <person name="Peeters S.H."/>
            <person name="Heuer A."/>
            <person name="Rast P."/>
            <person name="Oberbeckmann S."/>
            <person name="Bunk B."/>
            <person name="Jeske O."/>
            <person name="Meyerdierks A."/>
            <person name="Storesund J.E."/>
            <person name="Kallscheuer N."/>
            <person name="Luecker S."/>
            <person name="Lage O.M."/>
            <person name="Pohl T."/>
            <person name="Merkel B.J."/>
            <person name="Hornburger P."/>
            <person name="Mueller R.-W."/>
            <person name="Bruemmer F."/>
            <person name="Labrenz M."/>
            <person name="Spormann A.M."/>
            <person name="Op den Camp H."/>
            <person name="Overmann J."/>
            <person name="Amann R."/>
            <person name="Jetten M.S.M."/>
            <person name="Mascher T."/>
            <person name="Medema M.H."/>
            <person name="Devos D.P."/>
            <person name="Kaster A.-K."/>
            <person name="Ovreas L."/>
            <person name="Rohde M."/>
            <person name="Galperin M.Y."/>
            <person name="Jogler C."/>
        </authorList>
    </citation>
    <scope>NUCLEOTIDE SEQUENCE [LARGE SCALE GENOMIC DNA]</scope>
    <source>
        <strain evidence="2 3">Pan153</strain>
    </source>
</reference>
<keyword evidence="1" id="KW-1133">Transmembrane helix</keyword>
<protein>
    <submittedName>
        <fullName evidence="2">Uncharacterized protein</fullName>
    </submittedName>
</protein>
<keyword evidence="1" id="KW-0472">Membrane</keyword>
<name>A0A518FN57_9PLAN</name>
<feature type="transmembrane region" description="Helical" evidence="1">
    <location>
        <begin position="12"/>
        <end position="35"/>
    </location>
</feature>